<evidence type="ECO:0000313" key="11">
    <source>
        <dbReference type="EMBL" id="AXU25097.1"/>
    </source>
</evidence>
<dbReference type="PANTHER" id="PTHR21137:SF35">
    <property type="entry name" value="ODORANT RECEPTOR 19A-RELATED"/>
    <property type="match status" value="1"/>
</dbReference>
<feature type="transmembrane region" description="Helical" evidence="10">
    <location>
        <begin position="178"/>
        <end position="198"/>
    </location>
</feature>
<feature type="transmembrane region" description="Helical" evidence="10">
    <location>
        <begin position="70"/>
        <end position="89"/>
    </location>
</feature>
<sequence length="391" mass="44794">MKGDGAKVTKPLNDVLKFGGIWFDFDHLKYGTLLKWLNFLRHATAFVVWAIETSNLWFAGSSFILTESAIFIPIGFEELGFFVVIVSNMSTVNRVVGKYEEKIDRYSDTPWGKKIIDEEVRVFYKVFKLGKNSLVGFFIMYIVVPVSFDAIRAIAGLPPYLVPLPLNFLLGKQPERNYTYYTAIFVSYLFFAIIVPRFVATQSLILFFVLFIVIDVRICIKKIQIMSGNDHKGVGLQKEWDLKDIIDHHSQILDMVKREYNFIGFMLIAQNGFIALVLCLLSYMMKTSLNAGDLILAVFCGTFEFQVMIISLLHNGAGYIVEKQSEDLANELYNTAWYKQPPRIRKYVNTMIGQGVKMFNISYHMSPANLEAYLQVLNKSYSFFALINSKV</sequence>
<accession>A0A346TI14</accession>
<evidence type="ECO:0000256" key="1">
    <source>
        <dbReference type="ARBA" id="ARBA00004651"/>
    </source>
</evidence>
<keyword evidence="9 10" id="KW-0807">Transducer</keyword>
<keyword evidence="3 10" id="KW-0716">Sensory transduction</keyword>
<evidence type="ECO:0000256" key="3">
    <source>
        <dbReference type="ARBA" id="ARBA00022606"/>
    </source>
</evidence>
<comment type="caution">
    <text evidence="10">Lacks conserved residue(s) required for the propagation of feature annotation.</text>
</comment>
<dbReference type="GO" id="GO:0007165">
    <property type="term" value="P:signal transduction"/>
    <property type="evidence" value="ECO:0007669"/>
    <property type="project" value="UniProtKB-KW"/>
</dbReference>
<feature type="transmembrane region" description="Helical" evidence="10">
    <location>
        <begin position="291"/>
        <end position="313"/>
    </location>
</feature>
<protein>
    <recommendedName>
        <fullName evidence="10">Odorant receptor</fullName>
    </recommendedName>
</protein>
<dbReference type="Pfam" id="PF02949">
    <property type="entry name" value="7tm_6"/>
    <property type="match status" value="1"/>
</dbReference>
<dbReference type="InterPro" id="IPR004117">
    <property type="entry name" value="7tm6_olfct_rcpt"/>
</dbReference>
<evidence type="ECO:0000256" key="6">
    <source>
        <dbReference type="ARBA" id="ARBA00022989"/>
    </source>
</evidence>
<evidence type="ECO:0000256" key="10">
    <source>
        <dbReference type="RuleBase" id="RU351113"/>
    </source>
</evidence>
<evidence type="ECO:0000256" key="2">
    <source>
        <dbReference type="ARBA" id="ARBA00022475"/>
    </source>
</evidence>
<dbReference type="GO" id="GO:0005549">
    <property type="term" value="F:odorant binding"/>
    <property type="evidence" value="ECO:0007669"/>
    <property type="project" value="InterPro"/>
</dbReference>
<organism evidence="11">
    <name type="scientific">Cyrtorhinus lividipennis</name>
    <dbReference type="NCBI Taxonomy" id="1032904"/>
    <lineage>
        <taxon>Eukaryota</taxon>
        <taxon>Metazoa</taxon>
        <taxon>Ecdysozoa</taxon>
        <taxon>Arthropoda</taxon>
        <taxon>Hexapoda</taxon>
        <taxon>Insecta</taxon>
        <taxon>Pterygota</taxon>
        <taxon>Neoptera</taxon>
        <taxon>Paraneoptera</taxon>
        <taxon>Hemiptera</taxon>
        <taxon>Heteroptera</taxon>
        <taxon>Panheteroptera</taxon>
        <taxon>Cimicomorpha</taxon>
        <taxon>Miridae</taxon>
        <taxon>Orthotylini</taxon>
        <taxon>Cyrtorhinus</taxon>
    </lineage>
</organism>
<keyword evidence="5 10" id="KW-0552">Olfaction</keyword>
<feature type="transmembrane region" description="Helical" evidence="10">
    <location>
        <begin position="39"/>
        <end position="58"/>
    </location>
</feature>
<evidence type="ECO:0000256" key="4">
    <source>
        <dbReference type="ARBA" id="ARBA00022692"/>
    </source>
</evidence>
<dbReference type="AlphaFoldDB" id="A0A346TI14"/>
<feature type="transmembrane region" description="Helical" evidence="10">
    <location>
        <begin position="262"/>
        <end position="285"/>
    </location>
</feature>
<keyword evidence="8 10" id="KW-0675">Receptor</keyword>
<keyword evidence="7 10" id="KW-0472">Membrane</keyword>
<name>A0A346TI14_9HEMI</name>
<keyword evidence="4 10" id="KW-0812">Transmembrane</keyword>
<keyword evidence="2" id="KW-1003">Cell membrane</keyword>
<keyword evidence="6 10" id="KW-1133">Transmembrane helix</keyword>
<reference evidence="11" key="2">
    <citation type="submission" date="2018-01" db="EMBL/GenBank/DDBJ databases">
        <authorList>
            <person name="Gaut B.S."/>
            <person name="Morton B.R."/>
            <person name="Clegg M.T."/>
            <person name="Duvall M.R."/>
        </authorList>
    </citation>
    <scope>NUCLEOTIDE SEQUENCE</scope>
</reference>
<dbReference type="PANTHER" id="PTHR21137">
    <property type="entry name" value="ODORANT RECEPTOR"/>
    <property type="match status" value="1"/>
</dbReference>
<evidence type="ECO:0000256" key="8">
    <source>
        <dbReference type="ARBA" id="ARBA00023170"/>
    </source>
</evidence>
<evidence type="ECO:0000256" key="7">
    <source>
        <dbReference type="ARBA" id="ARBA00023136"/>
    </source>
</evidence>
<feature type="transmembrane region" description="Helical" evidence="10">
    <location>
        <begin position="204"/>
        <end position="220"/>
    </location>
</feature>
<comment type="subcellular location">
    <subcellularLocation>
        <location evidence="1 10">Cell membrane</location>
        <topology evidence="1 10">Multi-pass membrane protein</topology>
    </subcellularLocation>
</comment>
<dbReference type="GO" id="GO:0005886">
    <property type="term" value="C:plasma membrane"/>
    <property type="evidence" value="ECO:0007669"/>
    <property type="project" value="UniProtKB-SubCell"/>
</dbReference>
<comment type="similarity">
    <text evidence="10">Belongs to the insect chemoreceptor superfamily. Heteromeric odorant receptor channel (TC 1.A.69) family.</text>
</comment>
<proteinExistence type="evidence at transcript level"/>
<evidence type="ECO:0000256" key="9">
    <source>
        <dbReference type="ARBA" id="ARBA00023224"/>
    </source>
</evidence>
<dbReference type="GO" id="GO:0004984">
    <property type="term" value="F:olfactory receptor activity"/>
    <property type="evidence" value="ECO:0007669"/>
    <property type="project" value="InterPro"/>
</dbReference>
<reference evidence="11" key="1">
    <citation type="journal article" date="2018" name="Sci. Rep.">
        <title>Identification and expression analysis of putative chemoreception genes from Cyrtorhinus lividipennis (Hemiptera: Miridae) antennal transcriptome.</title>
        <authorList>
            <person name="Wang G.Y."/>
            <person name="Zhu J.L."/>
            <person name="Zhou W.W."/>
            <person name="Liu S."/>
            <person name="Khairul Q.M."/>
            <person name="Ansari N.A."/>
            <person name="Zhu Z.R."/>
        </authorList>
    </citation>
    <scope>NUCLEOTIDE SEQUENCE</scope>
</reference>
<evidence type="ECO:0000256" key="5">
    <source>
        <dbReference type="ARBA" id="ARBA00022725"/>
    </source>
</evidence>
<dbReference type="EMBL" id="MG770194">
    <property type="protein sequence ID" value="AXU25097.1"/>
    <property type="molecule type" value="mRNA"/>
</dbReference>